<dbReference type="InterPro" id="IPR059071">
    <property type="entry name" value="SEC22a-c_C"/>
</dbReference>
<dbReference type="SUPFAM" id="SSF64356">
    <property type="entry name" value="SNARE-like"/>
    <property type="match status" value="1"/>
</dbReference>
<sequence>MILFAMIVRAHDGLALTASTDLGGQLHREVQEARRHMKTLARQVGKLDDRCSLKLNPHVVHFITSLGVSFMALCDPSYPPVLAFSFLDEIQKEFITIYDTRQISNCVRPYTFIEFDSYIQKTRQRYNNPRSLTTRLNLSNLSTEIQLRPPQQIELCDITPNHHKVTPLAPSSVGGVPPLPSLPSYGIISIVLSVVCVLFNLYRGLMALSESSIEEIDGTNPSYGFAFLVEACIGASQVYLLLWNRKKRRELAGILFLLVILCNVYVKEVRDVWQILFLVSVASVITFVTSVHQPQAKLPNYNV</sequence>
<comment type="subcellular location">
    <subcellularLocation>
        <location evidence="1">Endoplasmic reticulum membrane</location>
        <topology evidence="1">Single-pass type IV membrane protein</topology>
    </subcellularLocation>
    <subcellularLocation>
        <location evidence="8">Golgi apparatus</location>
        <location evidence="8">cis-Golgi network membrane</location>
    </subcellularLocation>
    <subcellularLocation>
        <location evidence="2">Melanosome</location>
    </subcellularLocation>
</comment>
<evidence type="ECO:0000256" key="9">
    <source>
        <dbReference type="SAM" id="Phobius"/>
    </source>
</evidence>
<keyword evidence="5" id="KW-0175">Coiled coil</keyword>
<protein>
    <submittedName>
        <fullName evidence="12 13">Vesicle-trafficking protein SEC22a-like</fullName>
    </submittedName>
</protein>
<keyword evidence="4" id="KW-0813">Transport</keyword>
<comment type="similarity">
    <text evidence="3">Belongs to the synaptobrevin family.</text>
</comment>
<feature type="transmembrane region" description="Helical" evidence="9">
    <location>
        <begin position="182"/>
        <end position="202"/>
    </location>
</feature>
<name>A0ABM1BN13_LIMPO</name>
<dbReference type="GeneID" id="106469339"/>
<dbReference type="InterPro" id="IPR044565">
    <property type="entry name" value="Sec22"/>
</dbReference>
<dbReference type="CDD" id="cd14824">
    <property type="entry name" value="Longin"/>
    <property type="match status" value="1"/>
</dbReference>
<organism evidence="11 12">
    <name type="scientific">Limulus polyphemus</name>
    <name type="common">Atlantic horseshoe crab</name>
    <dbReference type="NCBI Taxonomy" id="6850"/>
    <lineage>
        <taxon>Eukaryota</taxon>
        <taxon>Metazoa</taxon>
        <taxon>Ecdysozoa</taxon>
        <taxon>Arthropoda</taxon>
        <taxon>Chelicerata</taxon>
        <taxon>Merostomata</taxon>
        <taxon>Xiphosura</taxon>
        <taxon>Limulidae</taxon>
        <taxon>Limulus</taxon>
    </lineage>
</organism>
<evidence type="ECO:0000313" key="13">
    <source>
        <dbReference type="RefSeq" id="XP_022254322.1"/>
    </source>
</evidence>
<gene>
    <name evidence="12 13" type="primary">LOC106469339</name>
</gene>
<dbReference type="PROSITE" id="PS50859">
    <property type="entry name" value="LONGIN"/>
    <property type="match status" value="1"/>
</dbReference>
<dbReference type="RefSeq" id="XP_022254322.1">
    <property type="nucleotide sequence ID" value="XM_022398614.1"/>
</dbReference>
<evidence type="ECO:0000256" key="3">
    <source>
        <dbReference type="ARBA" id="ARBA00008025"/>
    </source>
</evidence>
<keyword evidence="4" id="KW-0653">Protein transport</keyword>
<evidence type="ECO:0000256" key="6">
    <source>
        <dbReference type="ARBA" id="ARBA00023136"/>
    </source>
</evidence>
<evidence type="ECO:0000256" key="7">
    <source>
        <dbReference type="ARBA" id="ARBA00024173"/>
    </source>
</evidence>
<evidence type="ECO:0000256" key="1">
    <source>
        <dbReference type="ARBA" id="ARBA00004163"/>
    </source>
</evidence>
<feature type="transmembrane region" description="Helical" evidence="9">
    <location>
        <begin position="272"/>
        <end position="291"/>
    </location>
</feature>
<keyword evidence="11" id="KW-1185">Reference proteome</keyword>
<evidence type="ECO:0000259" key="10">
    <source>
        <dbReference type="PROSITE" id="PS50859"/>
    </source>
</evidence>
<keyword evidence="9" id="KW-0812">Transmembrane</keyword>
<evidence type="ECO:0000313" key="11">
    <source>
        <dbReference type="Proteomes" id="UP000694941"/>
    </source>
</evidence>
<keyword evidence="9" id="KW-1133">Transmembrane helix</keyword>
<dbReference type="InterPro" id="IPR011012">
    <property type="entry name" value="Longin-like_dom_sf"/>
</dbReference>
<comment type="function">
    <text evidence="7">SNARE involved in targeting and fusion of ER-derived transport vesicles with the Golgi complex as well as Golgi-derived retrograde transport vesicles with the ER.</text>
</comment>
<keyword evidence="6 9" id="KW-0472">Membrane</keyword>
<dbReference type="Proteomes" id="UP000694941">
    <property type="component" value="Unplaced"/>
</dbReference>
<evidence type="ECO:0000256" key="8">
    <source>
        <dbReference type="ARBA" id="ARBA00024188"/>
    </source>
</evidence>
<dbReference type="PANTHER" id="PTHR45837">
    <property type="entry name" value="VESICLE-TRAFFICKING PROTEIN SEC22B"/>
    <property type="match status" value="1"/>
</dbReference>
<feature type="transmembrane region" description="Helical" evidence="9">
    <location>
        <begin position="250"/>
        <end position="266"/>
    </location>
</feature>
<dbReference type="Pfam" id="PF13774">
    <property type="entry name" value="Longin"/>
    <property type="match status" value="1"/>
</dbReference>
<evidence type="ECO:0000256" key="4">
    <source>
        <dbReference type="ARBA" id="ARBA00022927"/>
    </source>
</evidence>
<dbReference type="Gene3D" id="3.30.450.50">
    <property type="entry name" value="Longin domain"/>
    <property type="match status" value="1"/>
</dbReference>
<evidence type="ECO:0000313" key="12">
    <source>
        <dbReference type="RefSeq" id="XP_013785285.1"/>
    </source>
</evidence>
<feature type="domain" description="Longin" evidence="10">
    <location>
        <begin position="6"/>
        <end position="119"/>
    </location>
</feature>
<dbReference type="SMART" id="SM01270">
    <property type="entry name" value="Longin"/>
    <property type="match status" value="1"/>
</dbReference>
<proteinExistence type="inferred from homology"/>
<dbReference type="Pfam" id="PF25970">
    <property type="entry name" value="SEC22a_C"/>
    <property type="match status" value="1"/>
</dbReference>
<feature type="transmembrane region" description="Helical" evidence="9">
    <location>
        <begin position="222"/>
        <end position="243"/>
    </location>
</feature>
<evidence type="ECO:0000256" key="2">
    <source>
        <dbReference type="ARBA" id="ARBA00004223"/>
    </source>
</evidence>
<accession>A0ABM1BN13</accession>
<dbReference type="RefSeq" id="XP_013785285.1">
    <property type="nucleotide sequence ID" value="XM_013929831.2"/>
</dbReference>
<reference evidence="12 13" key="1">
    <citation type="submission" date="2025-05" db="UniProtKB">
        <authorList>
            <consortium name="RefSeq"/>
        </authorList>
    </citation>
    <scope>IDENTIFICATION</scope>
    <source>
        <tissue evidence="12 13">Muscle</tissue>
    </source>
</reference>
<evidence type="ECO:0000256" key="5">
    <source>
        <dbReference type="ARBA" id="ARBA00023054"/>
    </source>
</evidence>
<dbReference type="InterPro" id="IPR010908">
    <property type="entry name" value="Longin_dom"/>
</dbReference>